<proteinExistence type="predicted"/>
<sequence>MIELDQVTHWQTEAPFLPIILRDGWYQPDAGVLSLGALADMT</sequence>
<evidence type="ECO:0000313" key="3">
    <source>
        <dbReference type="Proteomes" id="UP000003835"/>
    </source>
</evidence>
<keyword evidence="3" id="KW-1185">Reference proteome</keyword>
<organism evidence="2 3">
    <name type="scientific">Coleofasciculus chthonoplastes PCC 7420</name>
    <dbReference type="NCBI Taxonomy" id="118168"/>
    <lineage>
        <taxon>Bacteria</taxon>
        <taxon>Bacillati</taxon>
        <taxon>Cyanobacteriota</taxon>
        <taxon>Cyanophyceae</taxon>
        <taxon>Coleofasciculales</taxon>
        <taxon>Coleofasciculaceae</taxon>
        <taxon>Coleofasciculus</taxon>
    </lineage>
</organism>
<reference evidence="2 3" key="1">
    <citation type="submission" date="2008-07" db="EMBL/GenBank/DDBJ databases">
        <authorList>
            <person name="Tandeau de Marsac N."/>
            <person name="Ferriera S."/>
            <person name="Johnson J."/>
            <person name="Kravitz S."/>
            <person name="Beeson K."/>
            <person name="Sutton G."/>
            <person name="Rogers Y.-H."/>
            <person name="Friedman R."/>
            <person name="Frazier M."/>
            <person name="Venter J.C."/>
        </authorList>
    </citation>
    <scope>NUCLEOTIDE SEQUENCE [LARGE SCALE GENOMIC DNA]</scope>
    <source>
        <strain evidence="2 3">PCC 7420</strain>
    </source>
</reference>
<accession>B4VLZ5</accession>
<gene>
    <name evidence="1" type="ORF">MC7420_3432</name>
    <name evidence="2" type="ORF">MC7420_580</name>
</gene>
<evidence type="ECO:0000313" key="1">
    <source>
        <dbReference type="EMBL" id="EDX71317.1"/>
    </source>
</evidence>
<dbReference type="Proteomes" id="UP000003835">
    <property type="component" value="Unassembled WGS sequence"/>
</dbReference>
<protein>
    <submittedName>
        <fullName evidence="2">Uncharacterized protein</fullName>
    </submittedName>
</protein>
<evidence type="ECO:0000313" key="2">
    <source>
        <dbReference type="EMBL" id="EDX77443.1"/>
    </source>
</evidence>
<dbReference type="AlphaFoldDB" id="B4VLZ5"/>
<dbReference type="EMBL" id="DS989874">
    <property type="protein sequence ID" value="EDX71317.1"/>
    <property type="molecule type" value="Genomic_DNA"/>
</dbReference>
<name>B4VLZ5_9CYAN</name>
<dbReference type="EMBL" id="DS989844">
    <property type="protein sequence ID" value="EDX77443.1"/>
    <property type="molecule type" value="Genomic_DNA"/>
</dbReference>
<dbReference type="HOGENOM" id="CLU_3249957_0_0_3"/>